<name>A0ABP8NR74_9BACT</name>
<evidence type="ECO:0000313" key="3">
    <source>
        <dbReference type="Proteomes" id="UP001500067"/>
    </source>
</evidence>
<dbReference type="EMBL" id="BAABFA010000024">
    <property type="protein sequence ID" value="GAA4470398.1"/>
    <property type="molecule type" value="Genomic_DNA"/>
</dbReference>
<evidence type="ECO:0000259" key="1">
    <source>
        <dbReference type="PROSITE" id="PS50215"/>
    </source>
</evidence>
<dbReference type="InterPro" id="IPR026444">
    <property type="entry name" value="Secre_tail"/>
</dbReference>
<protein>
    <submittedName>
        <fullName evidence="2">M12 family metallo-peptidase</fullName>
    </submittedName>
</protein>
<dbReference type="PANTHER" id="PTHR11905">
    <property type="entry name" value="ADAM A DISINTEGRIN AND METALLOPROTEASE DOMAIN"/>
    <property type="match status" value="1"/>
</dbReference>
<accession>A0ABP8NR74</accession>
<feature type="domain" description="Peptidase M12B" evidence="1">
    <location>
        <begin position="222"/>
        <end position="420"/>
    </location>
</feature>
<dbReference type="Pfam" id="PF18962">
    <property type="entry name" value="Por_Secre_tail"/>
    <property type="match status" value="1"/>
</dbReference>
<evidence type="ECO:0000313" key="2">
    <source>
        <dbReference type="EMBL" id="GAA4470398.1"/>
    </source>
</evidence>
<dbReference type="NCBIfam" id="TIGR04183">
    <property type="entry name" value="Por_Secre_tail"/>
    <property type="match status" value="1"/>
</dbReference>
<dbReference type="InterPro" id="IPR001590">
    <property type="entry name" value="Peptidase_M12B"/>
</dbReference>
<dbReference type="InterPro" id="IPR024079">
    <property type="entry name" value="MetalloPept_cat_dom_sf"/>
</dbReference>
<dbReference type="Gene3D" id="3.40.390.10">
    <property type="entry name" value="Collagenase (Catalytic Domain)"/>
    <property type="match status" value="1"/>
</dbReference>
<dbReference type="SUPFAM" id="SSF55486">
    <property type="entry name" value="Metalloproteases ('zincins'), catalytic domain"/>
    <property type="match status" value="1"/>
</dbReference>
<keyword evidence="3" id="KW-1185">Reference proteome</keyword>
<comment type="caution">
    <text evidence="2">The sequence shown here is derived from an EMBL/GenBank/DDBJ whole genome shotgun (WGS) entry which is preliminary data.</text>
</comment>
<dbReference type="Pfam" id="PF13688">
    <property type="entry name" value="Reprolysin_5"/>
    <property type="match status" value="1"/>
</dbReference>
<sequence length="763" mass="82901">MLVAGMCTLTASAITPIESFIARMKTTNTFAPVSNIWQADNNFDKKELLKYVEEVQPLSIDLANLGMFMQQKTTAISLTIPGVGGGAYTIELGRYDYFSNSFEVHARGENGKDQLVNYTRGLYYSGVVKGYPGSLASFSFFNGEVYGLFSIPDVGNFVLAPNSLIGRDENNLNYILYNDKLLKIKRDGPVCSTDQLHDEMESNPLGSKTTTFFNNNVYNNCTAVQVYEVVDYDMYVKKGSNVTTATNYMTSLFNSQATIYRNEGVLISLKYLQVNTASDEYMSIASATSRRFLYKFGWVTKNVMHGCDVALLASTRYGTMGGVAWLRAICRSYSASDSSGSYGFSNLDNVGLTTFPSYSWNVMVMAHEMGHMVGSPHTHACVWNPPARNTAIDVCQTQEGSCPNTSPLYPSGGGTIMSYCHLQSVGINFTKGFGTQPGDTIRRYIRSRMGSTSTAFPTCGAVYTPTTGLSRSNKKLVANRECTNITNTDTTTYYWFDKNTAAYGDDTLVLAIQKHGNFIGGLDSTGFTVETGTSPMYGSNKGDTMMLPTGITGATPVVIAMRRYWKINATATPSSPVTVMFPFTAQDTTDVDGSVPGPTSMANLKMYRVNAPVNPNPAIDSVRFTTAANVSVYTLGSAASTTNWAVSTVGSTMFANMRTSNLKGGGSGFYNSSLTSVEDIDAKHNAVKIYPNPTNTMWNVSLSGSESDELTIRLYSADGRLVQTQVLRGGSTNVIDATMLPAGMYFYRIVGGNNAYTGTLSKQ</sequence>
<dbReference type="PROSITE" id="PS50215">
    <property type="entry name" value="ADAM_MEPRO"/>
    <property type="match status" value="1"/>
</dbReference>
<gene>
    <name evidence="2" type="ORF">GCM10023093_31600</name>
</gene>
<reference evidence="3" key="1">
    <citation type="journal article" date="2019" name="Int. J. Syst. Evol. Microbiol.">
        <title>The Global Catalogue of Microorganisms (GCM) 10K type strain sequencing project: providing services to taxonomists for standard genome sequencing and annotation.</title>
        <authorList>
            <consortium name="The Broad Institute Genomics Platform"/>
            <consortium name="The Broad Institute Genome Sequencing Center for Infectious Disease"/>
            <person name="Wu L."/>
            <person name="Ma J."/>
        </authorList>
    </citation>
    <scope>NUCLEOTIDE SEQUENCE [LARGE SCALE GENOMIC DNA]</scope>
    <source>
        <strain evidence="3">JCM 32105</strain>
    </source>
</reference>
<proteinExistence type="predicted"/>
<organism evidence="2 3">
    <name type="scientific">Nemorincola caseinilytica</name>
    <dbReference type="NCBI Taxonomy" id="2054315"/>
    <lineage>
        <taxon>Bacteria</taxon>
        <taxon>Pseudomonadati</taxon>
        <taxon>Bacteroidota</taxon>
        <taxon>Chitinophagia</taxon>
        <taxon>Chitinophagales</taxon>
        <taxon>Chitinophagaceae</taxon>
        <taxon>Nemorincola</taxon>
    </lineage>
</organism>
<dbReference type="PANTHER" id="PTHR11905:SF159">
    <property type="entry name" value="ADAM METALLOPROTEASE"/>
    <property type="match status" value="1"/>
</dbReference>
<dbReference type="Proteomes" id="UP001500067">
    <property type="component" value="Unassembled WGS sequence"/>
</dbReference>